<evidence type="ECO:0000259" key="1">
    <source>
        <dbReference type="PROSITE" id="PS51201"/>
    </source>
</evidence>
<protein>
    <submittedName>
        <fullName evidence="2">Trk K+ transport system, NAD-binding component</fullName>
    </submittedName>
</protein>
<dbReference type="EMBL" id="FOJW01000006">
    <property type="protein sequence ID" value="SFB07640.1"/>
    <property type="molecule type" value="Genomic_DNA"/>
</dbReference>
<sequence>MKNHYIIVGWNQRSKQLISAITKRGEEVLLIDSTLDKPPQDIPDSIIIHGDASNKDTLLKADIQQAKSVVVTSESAIGEKESDHYSILITITIKAINPDIPIFTEILTKNQMENARRAGAYVIRLNELIGTLFFHELHSTKAEYTSLKKMLDQRYKSISVPDDLTGKTFKECQYALLDQKNLLVLGIDHGIDISINPTGSTTLNEGDLLITL</sequence>
<feature type="domain" description="RCK N-terminal" evidence="1">
    <location>
        <begin position="2"/>
        <end position="125"/>
    </location>
</feature>
<dbReference type="STRING" id="237679.SAMN04488072_106218"/>
<dbReference type="InterPro" id="IPR050721">
    <property type="entry name" value="Trk_Ktr_HKT_K-transport"/>
</dbReference>
<dbReference type="InterPro" id="IPR003148">
    <property type="entry name" value="RCK_N"/>
</dbReference>
<accession>A0A1I0Y4Z0</accession>
<dbReference type="PANTHER" id="PTHR43833:SF9">
    <property type="entry name" value="POTASSIUM CHANNEL PROTEIN YUGO-RELATED"/>
    <property type="match status" value="1"/>
</dbReference>
<dbReference type="Gene3D" id="3.40.50.720">
    <property type="entry name" value="NAD(P)-binding Rossmann-like Domain"/>
    <property type="match status" value="1"/>
</dbReference>
<dbReference type="InterPro" id="IPR036721">
    <property type="entry name" value="RCK_C_sf"/>
</dbReference>
<dbReference type="Gene3D" id="3.30.70.1450">
    <property type="entry name" value="Regulator of K+ conductance, C-terminal domain"/>
    <property type="match status" value="1"/>
</dbReference>
<dbReference type="SUPFAM" id="SSF116726">
    <property type="entry name" value="TrkA C-terminal domain-like"/>
    <property type="match status" value="1"/>
</dbReference>
<name>A0A1I0Y4Z0_9BACI</name>
<proteinExistence type="predicted"/>
<evidence type="ECO:0000313" key="2">
    <source>
        <dbReference type="EMBL" id="SFB07640.1"/>
    </source>
</evidence>
<dbReference type="PANTHER" id="PTHR43833">
    <property type="entry name" value="POTASSIUM CHANNEL PROTEIN 2-RELATED-RELATED"/>
    <property type="match status" value="1"/>
</dbReference>
<dbReference type="AlphaFoldDB" id="A0A1I0Y4Z0"/>
<dbReference type="SUPFAM" id="SSF51735">
    <property type="entry name" value="NAD(P)-binding Rossmann-fold domains"/>
    <property type="match status" value="1"/>
</dbReference>
<keyword evidence="3" id="KW-1185">Reference proteome</keyword>
<dbReference type="OrthoDB" id="2970004at2"/>
<dbReference type="PROSITE" id="PS51201">
    <property type="entry name" value="RCK_N"/>
    <property type="match status" value="1"/>
</dbReference>
<dbReference type="GO" id="GO:0006813">
    <property type="term" value="P:potassium ion transport"/>
    <property type="evidence" value="ECO:0007669"/>
    <property type="project" value="InterPro"/>
</dbReference>
<reference evidence="2 3" key="1">
    <citation type="submission" date="2016-10" db="EMBL/GenBank/DDBJ databases">
        <authorList>
            <person name="de Groot N.N."/>
        </authorList>
    </citation>
    <scope>NUCLEOTIDE SEQUENCE [LARGE SCALE GENOMIC DNA]</scope>
    <source>
        <strain evidence="2 3">CGMCC 1.3702</strain>
    </source>
</reference>
<dbReference type="RefSeq" id="WP_090236918.1">
    <property type="nucleotide sequence ID" value="NZ_FOJW01000006.1"/>
</dbReference>
<dbReference type="InterPro" id="IPR036291">
    <property type="entry name" value="NAD(P)-bd_dom_sf"/>
</dbReference>
<gene>
    <name evidence="2" type="ORF">SAMN04488072_106218</name>
</gene>
<organism evidence="2 3">
    <name type="scientific">Lentibacillus halodurans</name>
    <dbReference type="NCBI Taxonomy" id="237679"/>
    <lineage>
        <taxon>Bacteria</taxon>
        <taxon>Bacillati</taxon>
        <taxon>Bacillota</taxon>
        <taxon>Bacilli</taxon>
        <taxon>Bacillales</taxon>
        <taxon>Bacillaceae</taxon>
        <taxon>Lentibacillus</taxon>
    </lineage>
</organism>
<dbReference type="Proteomes" id="UP000198642">
    <property type="component" value="Unassembled WGS sequence"/>
</dbReference>
<dbReference type="Pfam" id="PF02254">
    <property type="entry name" value="TrkA_N"/>
    <property type="match status" value="1"/>
</dbReference>
<evidence type="ECO:0000313" key="3">
    <source>
        <dbReference type="Proteomes" id="UP000198642"/>
    </source>
</evidence>